<sequence>MNVKLTSDGYEKSEDFTAEHSPHLTIKKLALQSFSMNMSWYNISEKYENDTFKLIEGDKERIITIPDGNYSVKGLNRYIIKLFGKDPPIIFGIIEERQRISFKLKKNYKMDLRNSDLHQLMGFKSEILNQEEQEGEYITDITHGNDNIYIHCDVIDGALVNNINSDVIYSFVNKTPPGSLISKDFNNLIFFPEKINNISRIRMRITNQNNELIDLNKGRVKYNLLAAYEEDENYLKKIYNLMQNFI</sequence>
<organism evidence="1 2">
    <name type="scientific">Araneus ventricosus</name>
    <name type="common">Orbweaver spider</name>
    <name type="synonym">Epeira ventricosa</name>
    <dbReference type="NCBI Taxonomy" id="182803"/>
    <lineage>
        <taxon>Eukaryota</taxon>
        <taxon>Metazoa</taxon>
        <taxon>Ecdysozoa</taxon>
        <taxon>Arthropoda</taxon>
        <taxon>Chelicerata</taxon>
        <taxon>Arachnida</taxon>
        <taxon>Araneae</taxon>
        <taxon>Araneomorphae</taxon>
        <taxon>Entelegynae</taxon>
        <taxon>Araneoidea</taxon>
        <taxon>Araneidae</taxon>
        <taxon>Araneus</taxon>
    </lineage>
</organism>
<proteinExistence type="predicted"/>
<dbReference type="EMBL" id="BGPR01002975">
    <property type="protein sequence ID" value="GBM81898.1"/>
    <property type="molecule type" value="Genomic_DNA"/>
</dbReference>
<gene>
    <name evidence="1" type="ORF">AVEN_22878_1</name>
</gene>
<reference evidence="1 2" key="1">
    <citation type="journal article" date="2019" name="Sci. Rep.">
        <title>Orb-weaving spider Araneus ventricosus genome elucidates the spidroin gene catalogue.</title>
        <authorList>
            <person name="Kono N."/>
            <person name="Nakamura H."/>
            <person name="Ohtoshi R."/>
            <person name="Moran D.A.P."/>
            <person name="Shinohara A."/>
            <person name="Yoshida Y."/>
            <person name="Fujiwara M."/>
            <person name="Mori M."/>
            <person name="Tomita M."/>
            <person name="Arakawa K."/>
        </authorList>
    </citation>
    <scope>NUCLEOTIDE SEQUENCE [LARGE SCALE GENOMIC DNA]</scope>
</reference>
<accession>A0A4Y2IVG3</accession>
<dbReference type="OrthoDB" id="6422458at2759"/>
<evidence type="ECO:0000313" key="1">
    <source>
        <dbReference type="EMBL" id="GBM81898.1"/>
    </source>
</evidence>
<keyword evidence="2" id="KW-1185">Reference proteome</keyword>
<dbReference type="Proteomes" id="UP000499080">
    <property type="component" value="Unassembled WGS sequence"/>
</dbReference>
<evidence type="ECO:0000313" key="2">
    <source>
        <dbReference type="Proteomes" id="UP000499080"/>
    </source>
</evidence>
<comment type="caution">
    <text evidence="1">The sequence shown here is derived from an EMBL/GenBank/DDBJ whole genome shotgun (WGS) entry which is preliminary data.</text>
</comment>
<name>A0A4Y2IVG3_ARAVE</name>
<protein>
    <submittedName>
        <fullName evidence="1">Uncharacterized protein</fullName>
    </submittedName>
</protein>
<dbReference type="AlphaFoldDB" id="A0A4Y2IVG3"/>